<dbReference type="EMBL" id="LCZJ02000065">
    <property type="protein sequence ID" value="KTD83467.1"/>
    <property type="molecule type" value="Genomic_DNA"/>
</dbReference>
<dbReference type="AlphaFoldDB" id="A0A0W1AQ55"/>
<evidence type="ECO:0000313" key="3">
    <source>
        <dbReference type="Proteomes" id="UP000054709"/>
    </source>
</evidence>
<keyword evidence="1" id="KW-1133">Transmembrane helix</keyword>
<feature type="transmembrane region" description="Helical" evidence="1">
    <location>
        <begin position="29"/>
        <end position="57"/>
    </location>
</feature>
<keyword evidence="1" id="KW-0812">Transmembrane</keyword>
<organism evidence="2 3">
    <name type="scientific">Paenibacillus etheri</name>
    <dbReference type="NCBI Taxonomy" id="1306852"/>
    <lineage>
        <taxon>Bacteria</taxon>
        <taxon>Bacillati</taxon>
        <taxon>Bacillota</taxon>
        <taxon>Bacilli</taxon>
        <taxon>Bacillales</taxon>
        <taxon>Paenibacillaceae</taxon>
        <taxon>Paenibacillus</taxon>
    </lineage>
</organism>
<evidence type="ECO:0000313" key="2">
    <source>
        <dbReference type="EMBL" id="KTD83467.1"/>
    </source>
</evidence>
<name>A0A0W1AQ55_9BACL</name>
<comment type="caution">
    <text evidence="2">The sequence shown here is derived from an EMBL/GenBank/DDBJ whole genome shotgun (WGS) entry which is preliminary data.</text>
</comment>
<keyword evidence="3" id="KW-1185">Reference proteome</keyword>
<accession>A0A0W1AQ55</accession>
<reference evidence="2 3" key="1">
    <citation type="journal article" date="2015" name="Int. Biodeterior. Biodegradation">
        <title>Physiological and genetic screening methods for the isolation of methyl tert-butyl ether-degrading bacteria for bioremediation purposes.</title>
        <authorList>
            <person name="Guisado I.M."/>
            <person name="Purswani J."/>
            <person name="Gonzalez Lopez J."/>
            <person name="Pozo C."/>
        </authorList>
    </citation>
    <scope>NUCLEOTIDE SEQUENCE [LARGE SCALE GENOMIC DNA]</scope>
    <source>
        <strain evidence="2 3">SH7</strain>
    </source>
</reference>
<evidence type="ECO:0000256" key="1">
    <source>
        <dbReference type="SAM" id="Phobius"/>
    </source>
</evidence>
<keyword evidence="1" id="KW-0472">Membrane</keyword>
<dbReference type="Proteomes" id="UP000054709">
    <property type="component" value="Unassembled WGS sequence"/>
</dbReference>
<protein>
    <submittedName>
        <fullName evidence="2">Uncharacterized protein</fullName>
    </submittedName>
</protein>
<sequence length="75" mass="8172">MNGTWTLLTKIRIKLPKLLWSQDIKKVPFLGLSAGICSSILVQYFLIGIPGLGYIGAAAGIMSMEKYLQLGTSEL</sequence>
<gene>
    <name evidence="2" type="ORF">UQ64_02195</name>
</gene>
<proteinExistence type="predicted"/>